<organism evidence="1 2">
    <name type="scientific">Gaoshiqia sediminis</name>
    <dbReference type="NCBI Taxonomy" id="2986998"/>
    <lineage>
        <taxon>Bacteria</taxon>
        <taxon>Pseudomonadati</taxon>
        <taxon>Bacteroidota</taxon>
        <taxon>Bacteroidia</taxon>
        <taxon>Marinilabiliales</taxon>
        <taxon>Prolixibacteraceae</taxon>
        <taxon>Gaoshiqia</taxon>
    </lineage>
</organism>
<accession>A0AA41YD15</accession>
<comment type="caution">
    <text evidence="1">The sequence shown here is derived from an EMBL/GenBank/DDBJ whole genome shotgun (WGS) entry which is preliminary data.</text>
</comment>
<dbReference type="Proteomes" id="UP001163821">
    <property type="component" value="Unassembled WGS sequence"/>
</dbReference>
<proteinExistence type="predicted"/>
<keyword evidence="2" id="KW-1185">Reference proteome</keyword>
<dbReference type="AlphaFoldDB" id="A0AA41YD15"/>
<gene>
    <name evidence="1" type="ORF">N2K84_16890</name>
</gene>
<dbReference type="EMBL" id="JAPAAF010000036">
    <property type="protein sequence ID" value="MCW0484418.1"/>
    <property type="molecule type" value="Genomic_DNA"/>
</dbReference>
<dbReference type="RefSeq" id="WP_282593011.1">
    <property type="nucleotide sequence ID" value="NZ_JAPAAF010000036.1"/>
</dbReference>
<sequence length="76" mass="8625">MKNNKLPERPGYFTIKANGLFLSLAKAPIKETALKEWQMRKEGKAEVVPTQKQIHQVNLSRLVNFSVDYNSIGVPL</sequence>
<evidence type="ECO:0000313" key="2">
    <source>
        <dbReference type="Proteomes" id="UP001163821"/>
    </source>
</evidence>
<name>A0AA41YD15_9BACT</name>
<evidence type="ECO:0000313" key="1">
    <source>
        <dbReference type="EMBL" id="MCW0484418.1"/>
    </source>
</evidence>
<reference evidence="1" key="1">
    <citation type="submission" date="2022-10" db="EMBL/GenBank/DDBJ databases">
        <title>Gaoshiqiia sediminis gen. nov., sp. nov., isolated from coastal sediment.</title>
        <authorList>
            <person name="Yu W.X."/>
            <person name="Mu D.S."/>
            <person name="Du J.Z."/>
            <person name="Liang Y.Q."/>
        </authorList>
    </citation>
    <scope>NUCLEOTIDE SEQUENCE</scope>
    <source>
        <strain evidence="1">A06</strain>
    </source>
</reference>
<protein>
    <submittedName>
        <fullName evidence="1">Uncharacterized protein</fullName>
    </submittedName>
</protein>